<feature type="region of interest" description="Disordered" evidence="1">
    <location>
        <begin position="246"/>
        <end position="265"/>
    </location>
</feature>
<sequence>MVAVNERGVSTVLDVSLALLLVSASVLVLGLYLQDGDDGLDDLQADRTAETLAATTMSVQYDLSDVENSDRFAPPELTSANTYDRAEYGPSTGLLADAAVTNVRIDDDRLLAYGDEYEDAVDASIGSALVGANHHTYTVAVWEPYENATVRGEATAGDRSPPDEDVGSVTMTVSSGMAGLDDETIRNAYEDGGDREEGIALVAELIAEQLVESYFDPEASQHALESQGIERSLKVYHYQETAAAANVEFDDPGDEETPLSRTGANATTANERLVYGNEEQDVLLEDLWEWITDDGDAPSGLAAVIADDIRNGALVDEIDAIDAEYDSEAADERVGELLVESITLDELTITVQTWEP</sequence>
<evidence type="ECO:0000256" key="2">
    <source>
        <dbReference type="SAM" id="Phobius"/>
    </source>
</evidence>
<dbReference type="Pfam" id="PF23955">
    <property type="entry name" value="DUF7284"/>
    <property type="match status" value="1"/>
</dbReference>
<keyword evidence="2" id="KW-1133">Transmembrane helix</keyword>
<reference evidence="3 4" key="1">
    <citation type="submission" date="2016-10" db="EMBL/GenBank/DDBJ databases">
        <authorList>
            <person name="de Groot N.N."/>
        </authorList>
    </citation>
    <scope>NUCLEOTIDE SEQUENCE [LARGE SCALE GENOMIC DNA]</scope>
    <source>
        <strain evidence="3 4">SP2</strain>
    </source>
</reference>
<dbReference type="OrthoDB" id="203217at2157"/>
<gene>
    <name evidence="3" type="ORF">SAMN05443661_1056</name>
</gene>
<organism evidence="3 4">
    <name type="scientific">Natronobacterium gregoryi</name>
    <dbReference type="NCBI Taxonomy" id="44930"/>
    <lineage>
        <taxon>Archaea</taxon>
        <taxon>Methanobacteriati</taxon>
        <taxon>Methanobacteriota</taxon>
        <taxon>Stenosarchaea group</taxon>
        <taxon>Halobacteria</taxon>
        <taxon>Halobacteriales</taxon>
        <taxon>Natrialbaceae</taxon>
        <taxon>Natronobacterium</taxon>
    </lineage>
</organism>
<feature type="compositionally biased region" description="Acidic residues" evidence="1">
    <location>
        <begin position="248"/>
        <end position="257"/>
    </location>
</feature>
<dbReference type="InterPro" id="IPR055708">
    <property type="entry name" value="DUF7284"/>
</dbReference>
<dbReference type="OMA" id="DARWIPY"/>
<accession>A0A1I3KT19</accession>
<keyword evidence="2" id="KW-0472">Membrane</keyword>
<evidence type="ECO:0000256" key="1">
    <source>
        <dbReference type="SAM" id="MobiDB-lite"/>
    </source>
</evidence>
<feature type="transmembrane region" description="Helical" evidence="2">
    <location>
        <begin position="12"/>
        <end position="33"/>
    </location>
</feature>
<keyword evidence="2" id="KW-0812">Transmembrane</keyword>
<evidence type="ECO:0000313" key="3">
    <source>
        <dbReference type="EMBL" id="SFI75643.1"/>
    </source>
</evidence>
<proteinExistence type="predicted"/>
<evidence type="ECO:0000313" key="4">
    <source>
        <dbReference type="Proteomes" id="UP000182829"/>
    </source>
</evidence>
<name>A0A1I3KT19_9EURY</name>
<protein>
    <submittedName>
        <fullName evidence="3">Uncharacterized protein</fullName>
    </submittedName>
</protein>
<dbReference type="AlphaFoldDB" id="A0A1I3KT19"/>
<dbReference type="Proteomes" id="UP000182829">
    <property type="component" value="Unassembled WGS sequence"/>
</dbReference>
<dbReference type="EMBL" id="FORO01000005">
    <property type="protein sequence ID" value="SFI75643.1"/>
    <property type="molecule type" value="Genomic_DNA"/>
</dbReference>